<proteinExistence type="predicted"/>
<sequence length="64" mass="7049">AAPEAEPPDPKPPPPGWPDLDEPLPGEPGYDEAYEGLLRSYDEMNYDEIAERYGLTDDDLLSTG</sequence>
<protein>
    <submittedName>
        <fullName evidence="2">Uncharacterized protein</fullName>
    </submittedName>
</protein>
<keyword evidence="3" id="KW-1185">Reference proteome</keyword>
<dbReference type="Proteomes" id="UP001299046">
    <property type="component" value="Unassembled WGS sequence"/>
</dbReference>
<comment type="caution">
    <text evidence="2">The sequence shown here is derived from an EMBL/GenBank/DDBJ whole genome shotgun (WGS) entry which is preliminary data.</text>
</comment>
<feature type="region of interest" description="Disordered" evidence="1">
    <location>
        <begin position="1"/>
        <end position="32"/>
    </location>
</feature>
<organism evidence="2 3">
    <name type="scientific">[Mycobacterium] zoologicum</name>
    <dbReference type="NCBI Taxonomy" id="2872311"/>
    <lineage>
        <taxon>Bacteria</taxon>
        <taxon>Bacillati</taxon>
        <taxon>Actinomycetota</taxon>
        <taxon>Actinomycetes</taxon>
        <taxon>Mycobacteriales</taxon>
        <taxon>Mycobacteriaceae</taxon>
        <taxon>Mycolicibacter</taxon>
    </lineage>
</organism>
<feature type="compositionally biased region" description="Acidic residues" evidence="1">
    <location>
        <begin position="19"/>
        <end position="32"/>
    </location>
</feature>
<name>A0ABU5YPV5_9MYCO</name>
<evidence type="ECO:0000313" key="2">
    <source>
        <dbReference type="EMBL" id="MEB3052100.1"/>
    </source>
</evidence>
<gene>
    <name evidence="2" type="ORF">KV112_20525</name>
</gene>
<feature type="non-terminal residue" evidence="2">
    <location>
        <position position="1"/>
    </location>
</feature>
<evidence type="ECO:0000256" key="1">
    <source>
        <dbReference type="SAM" id="MobiDB-lite"/>
    </source>
</evidence>
<accession>A0ABU5YPV5</accession>
<reference evidence="2 3" key="1">
    <citation type="submission" date="2023-12" db="EMBL/GenBank/DDBJ databases">
        <title>Description of new species of Mycobacterium terrae complex isolated from sewage at the Sao Paulo Zoological Park Foundation in Brazil.</title>
        <authorList>
            <person name="Romagnoli C.L."/>
            <person name="Conceicao E.C."/>
            <person name="Machado E."/>
            <person name="Barreto L.B.P.F."/>
            <person name="Sharma A."/>
            <person name="Silva N.M."/>
            <person name="Marques L.E."/>
            <person name="Juliana M.A."/>
            <person name="Lourenco M.C.S."/>
            <person name="Digiampietri L.A."/>
            <person name="Suffys P.N."/>
            <person name="Viana-Niero C."/>
        </authorList>
    </citation>
    <scope>NUCLEOTIDE SEQUENCE [LARGE SCALE GENOMIC DNA]</scope>
    <source>
        <strain evidence="2 3">MYC123</strain>
    </source>
</reference>
<evidence type="ECO:0000313" key="3">
    <source>
        <dbReference type="Proteomes" id="UP001299046"/>
    </source>
</evidence>
<dbReference type="EMBL" id="JAYJJT010000034">
    <property type="protein sequence ID" value="MEB3052100.1"/>
    <property type="molecule type" value="Genomic_DNA"/>
</dbReference>